<dbReference type="InterPro" id="IPR012340">
    <property type="entry name" value="NA-bd_OB-fold"/>
</dbReference>
<dbReference type="SUPFAM" id="SSF50249">
    <property type="entry name" value="Nucleic acid-binding proteins"/>
    <property type="match status" value="1"/>
</dbReference>
<evidence type="ECO:0000313" key="3">
    <source>
        <dbReference type="Proteomes" id="UP000468687"/>
    </source>
</evidence>
<evidence type="ECO:0000259" key="1">
    <source>
        <dbReference type="Pfam" id="PF01796"/>
    </source>
</evidence>
<organism evidence="2 3">
    <name type="scientific">Nocardioides zeae</name>
    <dbReference type="NCBI Taxonomy" id="1457234"/>
    <lineage>
        <taxon>Bacteria</taxon>
        <taxon>Bacillati</taxon>
        <taxon>Actinomycetota</taxon>
        <taxon>Actinomycetes</taxon>
        <taxon>Propionibacteriales</taxon>
        <taxon>Nocardioidaceae</taxon>
        <taxon>Nocardioides</taxon>
    </lineage>
</organism>
<comment type="caution">
    <text evidence="2">The sequence shown here is derived from an EMBL/GenBank/DDBJ whole genome shotgun (WGS) entry which is preliminary data.</text>
</comment>
<dbReference type="EMBL" id="JAAGXA010000002">
    <property type="protein sequence ID" value="NEN77615.1"/>
    <property type="molecule type" value="Genomic_DNA"/>
</dbReference>
<dbReference type="AlphaFoldDB" id="A0A6P0HJ06"/>
<protein>
    <submittedName>
        <fullName evidence="2">Hydroxymethylglutaryl-CoA synthase</fullName>
    </submittedName>
</protein>
<accession>A0A6P0HJ06</accession>
<evidence type="ECO:0000313" key="2">
    <source>
        <dbReference type="EMBL" id="NEN77615.1"/>
    </source>
</evidence>
<dbReference type="Gene3D" id="3.40.47.10">
    <property type="match status" value="1"/>
</dbReference>
<dbReference type="InterPro" id="IPR002878">
    <property type="entry name" value="ChsH2_C"/>
</dbReference>
<gene>
    <name evidence="2" type="ORF">G3T38_04915</name>
</gene>
<proteinExistence type="predicted"/>
<feature type="domain" description="ChsH2 C-terminal OB-fold" evidence="1">
    <location>
        <begin position="375"/>
        <end position="435"/>
    </location>
</feature>
<dbReference type="SUPFAM" id="SSF53901">
    <property type="entry name" value="Thiolase-like"/>
    <property type="match status" value="1"/>
</dbReference>
<name>A0A6P0HJ06_9ACTN</name>
<dbReference type="Pfam" id="PF01796">
    <property type="entry name" value="OB_ChsH2_C"/>
    <property type="match status" value="1"/>
</dbReference>
<dbReference type="InterPro" id="IPR016039">
    <property type="entry name" value="Thiolase-like"/>
</dbReference>
<dbReference type="Proteomes" id="UP000468687">
    <property type="component" value="Unassembled WGS sequence"/>
</dbReference>
<keyword evidence="3" id="KW-1185">Reference proteome</keyword>
<dbReference type="GO" id="GO:0016746">
    <property type="term" value="F:acyltransferase activity"/>
    <property type="evidence" value="ECO:0007669"/>
    <property type="project" value="InterPro"/>
</dbReference>
<sequence length="462" mass="47136">MGRVLAHGSHVPVQRLGADAGIRGRRVVASFDEDATTMAVAAARAALALAGPEASAAVPAAYLVTATPPYLDKTNASALHAALRLPASAFAGDVVGSPRSVFAALRAALATGGLVAAGDVRVGRPGSGDERTGADYGAALLLAPPGATVTADEVVADVLALGATTEELLDRWRLPSAPTAEVWEERFGFERYAALVRATAAEALRQAGIAAADHVVVTSPNAAVTKRARALLEGARPTPLGHAGATDPLLAVAAALDVATPGETVLVVSAADGCDAVVLRAGPALARRRPSAVAAQAEGGTEVRHTTYLAWRGLLERELPRRPEPDRPAAPASARAVAWKFGFVGAACTVCGFVHLPPVRVCRSCGATDAMAPVDAADLRGTVATSTVDRLAYSPSPPVVDVVVDLDGGGRCTLEVADADPATVGVGSRVDLVFRRLSTAGGVHNYFWKARVLPAAPTEEDA</sequence>
<reference evidence="2 3" key="1">
    <citation type="journal article" date="2014" name="Int. J. Syst. Evol. Microbiol.">
        <title>Nocardioides zeae sp. nov., isolated from the stem of Zea mays.</title>
        <authorList>
            <person name="Glaeser S.P."/>
            <person name="McInroy J.A."/>
            <person name="Busse H.J."/>
            <person name="Kampfer P."/>
        </authorList>
    </citation>
    <scope>NUCLEOTIDE SEQUENCE [LARGE SCALE GENOMIC DNA]</scope>
    <source>
        <strain evidence="2 3">JCM 30728</strain>
    </source>
</reference>